<comment type="caution">
    <text evidence="2">The sequence shown here is derived from an EMBL/GenBank/DDBJ whole genome shotgun (WGS) entry which is preliminary data.</text>
</comment>
<proteinExistence type="predicted"/>
<evidence type="ECO:0000256" key="1">
    <source>
        <dbReference type="SAM" id="SignalP"/>
    </source>
</evidence>
<gene>
    <name evidence="2" type="ORF">GCM10023191_079170</name>
</gene>
<evidence type="ECO:0000313" key="3">
    <source>
        <dbReference type="Proteomes" id="UP001500503"/>
    </source>
</evidence>
<keyword evidence="1" id="KW-0732">Signal</keyword>
<dbReference type="Proteomes" id="UP001500503">
    <property type="component" value="Unassembled WGS sequence"/>
</dbReference>
<feature type="signal peptide" evidence="1">
    <location>
        <begin position="1"/>
        <end position="31"/>
    </location>
</feature>
<name>A0ABP8QXU4_9ACTN</name>
<protein>
    <submittedName>
        <fullName evidence="2">Uncharacterized protein</fullName>
    </submittedName>
</protein>
<reference evidence="3" key="1">
    <citation type="journal article" date="2019" name="Int. J. Syst. Evol. Microbiol.">
        <title>The Global Catalogue of Microorganisms (GCM) 10K type strain sequencing project: providing services to taxonomists for standard genome sequencing and annotation.</title>
        <authorList>
            <consortium name="The Broad Institute Genomics Platform"/>
            <consortium name="The Broad Institute Genome Sequencing Center for Infectious Disease"/>
            <person name="Wu L."/>
            <person name="Ma J."/>
        </authorList>
    </citation>
    <scope>NUCLEOTIDE SEQUENCE [LARGE SCALE GENOMIC DNA]</scope>
    <source>
        <strain evidence="3">JCM 17933</strain>
    </source>
</reference>
<evidence type="ECO:0000313" key="2">
    <source>
        <dbReference type="EMBL" id="GAA4512845.1"/>
    </source>
</evidence>
<feature type="chain" id="PRO_5046298479" evidence="1">
    <location>
        <begin position="32"/>
        <end position="292"/>
    </location>
</feature>
<accession>A0ABP8QXU4</accession>
<dbReference type="EMBL" id="BAABHF010000046">
    <property type="protein sequence ID" value="GAA4512845.1"/>
    <property type="molecule type" value="Genomic_DNA"/>
</dbReference>
<keyword evidence="3" id="KW-1185">Reference proteome</keyword>
<sequence length="292" mass="31164">MKVSWSRAMAMVAAAAALVIGSLFLVGSASAQPVTSGSFSLTSDPDDPIASGQSFSYDTTAGDQMEVDGAADHHSVDMEINGTDGNDWHLGLFVPEGEALVPGTYQDTTGEGAPGISIWRPSYFCWGLGSFTINKIEWGPYWYVRAFDATVDFHCWGEEPGLRATVHILNPPPPPVLKVGVTVARHGTVNTPDGSATVHGTVRCSKDAFVDITGTITQKRQGQRIQAEYSQEIACTRGTRTAWTATATPPAGTTFHKGSARTKTQASGFDSYYEYSIKANDATVISLTKKTS</sequence>
<organism evidence="2 3">
    <name type="scientific">Actinoallomurus oryzae</name>
    <dbReference type="NCBI Taxonomy" id="502180"/>
    <lineage>
        <taxon>Bacteria</taxon>
        <taxon>Bacillati</taxon>
        <taxon>Actinomycetota</taxon>
        <taxon>Actinomycetes</taxon>
        <taxon>Streptosporangiales</taxon>
        <taxon>Thermomonosporaceae</taxon>
        <taxon>Actinoallomurus</taxon>
    </lineage>
</organism>